<sequence length="844" mass="93790">MASQQPNTPANTGSLSQFPASAGTQYLPSIPGPTYHPAHAGFNMYPAPTGYTTYSPSGGYHIGSAQAGPISAPAGTLYDTTAVGHTVSSASVNQYASPAFTGQLYHPVPAGYNLVAMPPPAQATSPGGGGTHQGNPSNQENPKFTVHRYCELLSHKKDGHGHSCSECDVYVAHLISEDSTTEFADILEKRNKVITAPLQEKITTLQTQIASLEEIQRLQTTAYQQRLDAALARAVQLEYLLEEEKKTSERWKDQALGKEEEEGVESDNESIDRMQIDQPKRSHKGKEWADPLIPFHPSSSSKMTTLEQRFTDAPVAEQTGSLTPEQRQGSKSLRFVEETSPTTPPSSCGVKRRRRYSASDVELDPRSAKPPIRYNNKVASGSPSPTTKLLPPKKLPEYEVSDKSEPENTGHKLIGEARCQQNAINRAAQKALKDKAIHAGLIPKAKVKRKSKKEFNPIRGERTFSQMSMPSSMEEWTKIRSYLDNYKSLQGAKRPYRLLSEFVVFRRRFLKKDPGLLTDVQKAMVAFNNFPPWFEEKKKAIEEFDPMSSMRKTEEAPVSNDVQQSGPSNISAQEATNVTEDYLSDGAQIQLNRLEPTVDIPFTIRMGKSTYPLFGKPAGLPSEGASVEDWGLYCLKYSERFPGISVTMNESSPPTINLQLVRGLKFVTQMLPNAPQSPDREIVFFCLLIQYIMDPDAYSASLTDWRVTVADSRRIMPFPNEDRYYTDQGVVKYLAKAGITGRELGDAALFAVHWLTEYQLPSGPLDTERVREWLDYFRQEFIPSREARGLPLGEVENHLNIQGEVIAGACSSHNGPLYGYSKTMQTLPCLSIYYSQFTEEVTAE</sequence>
<dbReference type="EMBL" id="KN834808">
    <property type="protein sequence ID" value="KIK55239.1"/>
    <property type="molecule type" value="Genomic_DNA"/>
</dbReference>
<accession>A0A0D0BZA0</accession>
<feature type="compositionally biased region" description="Low complexity" evidence="1">
    <location>
        <begin position="382"/>
        <end position="392"/>
    </location>
</feature>
<feature type="compositionally biased region" description="Acidic residues" evidence="1">
    <location>
        <begin position="259"/>
        <end position="269"/>
    </location>
</feature>
<proteinExistence type="predicted"/>
<reference evidence="2 3" key="1">
    <citation type="submission" date="2014-04" db="EMBL/GenBank/DDBJ databases">
        <title>Evolutionary Origins and Diversification of the Mycorrhizal Mutualists.</title>
        <authorList>
            <consortium name="DOE Joint Genome Institute"/>
            <consortium name="Mycorrhizal Genomics Consortium"/>
            <person name="Kohler A."/>
            <person name="Kuo A."/>
            <person name="Nagy L.G."/>
            <person name="Floudas D."/>
            <person name="Copeland A."/>
            <person name="Barry K.W."/>
            <person name="Cichocki N."/>
            <person name="Veneault-Fourrey C."/>
            <person name="LaButti K."/>
            <person name="Lindquist E.A."/>
            <person name="Lipzen A."/>
            <person name="Lundell T."/>
            <person name="Morin E."/>
            <person name="Murat C."/>
            <person name="Riley R."/>
            <person name="Ohm R."/>
            <person name="Sun H."/>
            <person name="Tunlid A."/>
            <person name="Henrissat B."/>
            <person name="Grigoriev I.V."/>
            <person name="Hibbett D.S."/>
            <person name="Martin F."/>
        </authorList>
    </citation>
    <scope>NUCLEOTIDE SEQUENCE [LARGE SCALE GENOMIC DNA]</scope>
    <source>
        <strain evidence="2 3">FD-317 M1</strain>
    </source>
</reference>
<evidence type="ECO:0000313" key="2">
    <source>
        <dbReference type="EMBL" id="KIK55239.1"/>
    </source>
</evidence>
<feature type="region of interest" description="Disordered" evidence="1">
    <location>
        <begin position="117"/>
        <end position="142"/>
    </location>
</feature>
<feature type="compositionally biased region" description="Polar residues" evidence="1">
    <location>
        <begin position="297"/>
        <end position="308"/>
    </location>
</feature>
<name>A0A0D0BZA0_9AGAR</name>
<organism evidence="2 3">
    <name type="scientific">Collybiopsis luxurians FD-317 M1</name>
    <dbReference type="NCBI Taxonomy" id="944289"/>
    <lineage>
        <taxon>Eukaryota</taxon>
        <taxon>Fungi</taxon>
        <taxon>Dikarya</taxon>
        <taxon>Basidiomycota</taxon>
        <taxon>Agaricomycotina</taxon>
        <taxon>Agaricomycetes</taxon>
        <taxon>Agaricomycetidae</taxon>
        <taxon>Agaricales</taxon>
        <taxon>Marasmiineae</taxon>
        <taxon>Omphalotaceae</taxon>
        <taxon>Collybiopsis</taxon>
        <taxon>Collybiopsis luxurians</taxon>
    </lineage>
</organism>
<evidence type="ECO:0000256" key="1">
    <source>
        <dbReference type="SAM" id="MobiDB-lite"/>
    </source>
</evidence>
<feature type="compositionally biased region" description="Basic and acidic residues" evidence="1">
    <location>
        <begin position="248"/>
        <end position="258"/>
    </location>
</feature>
<dbReference type="Proteomes" id="UP000053593">
    <property type="component" value="Unassembled WGS sequence"/>
</dbReference>
<feature type="compositionally biased region" description="Polar residues" evidence="1">
    <location>
        <begin position="133"/>
        <end position="142"/>
    </location>
</feature>
<protein>
    <submittedName>
        <fullName evidence="2">Uncharacterized protein</fullName>
    </submittedName>
</protein>
<dbReference type="HOGENOM" id="CLU_017198_0_0_1"/>
<dbReference type="AlphaFoldDB" id="A0A0D0BZA0"/>
<gene>
    <name evidence="2" type="ORF">GYMLUDRAFT_248844</name>
</gene>
<feature type="compositionally biased region" description="Polar residues" evidence="1">
    <location>
        <begin position="318"/>
        <end position="331"/>
    </location>
</feature>
<feature type="region of interest" description="Disordered" evidence="1">
    <location>
        <begin position="248"/>
        <end position="394"/>
    </location>
</feature>
<feature type="compositionally biased region" description="Basic and acidic residues" evidence="1">
    <location>
        <begin position="270"/>
        <end position="289"/>
    </location>
</feature>
<feature type="region of interest" description="Disordered" evidence="1">
    <location>
        <begin position="549"/>
        <end position="568"/>
    </location>
</feature>
<keyword evidence="3" id="KW-1185">Reference proteome</keyword>
<evidence type="ECO:0000313" key="3">
    <source>
        <dbReference type="Proteomes" id="UP000053593"/>
    </source>
</evidence>